<dbReference type="PANTHER" id="PTHR46825:SF9">
    <property type="entry name" value="BETA-LACTAMASE-RELATED DOMAIN-CONTAINING PROTEIN"/>
    <property type="match status" value="1"/>
</dbReference>
<dbReference type="STRING" id="251221.gene:10760603"/>
<dbReference type="PhylomeDB" id="Q7NC81"/>
<evidence type="ECO:0000259" key="2">
    <source>
        <dbReference type="Pfam" id="PF00144"/>
    </source>
</evidence>
<dbReference type="AlphaFoldDB" id="Q7NC81"/>
<dbReference type="InParanoid" id="Q7NC81"/>
<dbReference type="SUPFAM" id="SSF56601">
    <property type="entry name" value="beta-lactamase/transpeptidase-like"/>
    <property type="match status" value="1"/>
</dbReference>
<evidence type="ECO:0000256" key="1">
    <source>
        <dbReference type="SAM" id="SignalP"/>
    </source>
</evidence>
<accession>Q7NC81</accession>
<reference evidence="3 4" key="2">
    <citation type="journal article" date="2003" name="DNA Res.">
        <title>Complete genome structure of Gloeobacter violaceus PCC 7421, a cyanobacterium that lacks thylakoids (supplement).</title>
        <authorList>
            <person name="Nakamura Y."/>
            <person name="Kaneko T."/>
            <person name="Sato S."/>
            <person name="Mimuro M."/>
            <person name="Miyashita H."/>
            <person name="Tsuchiya T."/>
            <person name="Sasamoto S."/>
            <person name="Watanabe A."/>
            <person name="Kawashima K."/>
            <person name="Kishida Y."/>
            <person name="Kiyokawa C."/>
            <person name="Kohara M."/>
            <person name="Matsumoto M."/>
            <person name="Matsuno A."/>
            <person name="Nakazaki N."/>
            <person name="Shimpo S."/>
            <person name="Takeuchi C."/>
            <person name="Yamada M."/>
            <person name="Tabata S."/>
        </authorList>
    </citation>
    <scope>NUCLEOTIDE SEQUENCE [LARGE SCALE GENOMIC DNA]</scope>
    <source>
        <strain evidence="4">ATCC 29082 / PCC 7421</strain>
    </source>
</reference>
<feature type="domain" description="Beta-lactamase-related" evidence="2">
    <location>
        <begin position="26"/>
        <end position="342"/>
    </location>
</feature>
<dbReference type="OrthoDB" id="9797709at2"/>
<keyword evidence="4" id="KW-1185">Reference proteome</keyword>
<dbReference type="PATRIC" id="fig|251221.4.peg.3127"/>
<reference evidence="3 4" key="1">
    <citation type="journal article" date="2003" name="DNA Res.">
        <title>Complete genome structure of Gloeobacter violaceus PCC 7421, a cyanobacterium that lacks thylakoids.</title>
        <authorList>
            <person name="Nakamura Y."/>
            <person name="Kaneko T."/>
            <person name="Sato S."/>
            <person name="Mimuro M."/>
            <person name="Miyashita H."/>
            <person name="Tsuchiya T."/>
            <person name="Sasamoto S."/>
            <person name="Watanabe A."/>
            <person name="Kawashima K."/>
            <person name="Kishida Y."/>
            <person name="Kiyokawa C."/>
            <person name="Kohara M."/>
            <person name="Matsumoto M."/>
            <person name="Matsuno A."/>
            <person name="Nakazaki N."/>
            <person name="Shimpo S."/>
            <person name="Takeuchi C."/>
            <person name="Yamada M."/>
            <person name="Tabata S."/>
        </authorList>
    </citation>
    <scope>NUCLEOTIDE SEQUENCE [LARGE SCALE GENOMIC DNA]</scope>
    <source>
        <strain evidence="4">ATCC 29082 / PCC 7421</strain>
    </source>
</reference>
<dbReference type="PANTHER" id="PTHR46825">
    <property type="entry name" value="D-ALANYL-D-ALANINE-CARBOXYPEPTIDASE/ENDOPEPTIDASE AMPH"/>
    <property type="match status" value="1"/>
</dbReference>
<dbReference type="FunCoup" id="Q7NC81">
    <property type="interactions" value="92"/>
</dbReference>
<dbReference type="RefSeq" id="WP_011143091.1">
    <property type="nucleotide sequence ID" value="NC_005125.1"/>
</dbReference>
<dbReference type="EMBL" id="BA000045">
    <property type="protein sequence ID" value="BAC91039.1"/>
    <property type="molecule type" value="Genomic_DNA"/>
</dbReference>
<feature type="signal peptide" evidence="1">
    <location>
        <begin position="1"/>
        <end position="25"/>
    </location>
</feature>
<dbReference type="Gene3D" id="3.40.710.10">
    <property type="entry name" value="DD-peptidase/beta-lactamase superfamily"/>
    <property type="match status" value="1"/>
</dbReference>
<dbReference type="InterPro" id="IPR001466">
    <property type="entry name" value="Beta-lactam-related"/>
</dbReference>
<keyword evidence="1" id="KW-0732">Signal</keyword>
<dbReference type="HOGENOM" id="CLU_020027_0_2_3"/>
<evidence type="ECO:0000313" key="4">
    <source>
        <dbReference type="Proteomes" id="UP000000557"/>
    </source>
</evidence>
<dbReference type="InterPro" id="IPR050491">
    <property type="entry name" value="AmpC-like"/>
</dbReference>
<gene>
    <name evidence="3" type="ordered locus">gll3098</name>
</gene>
<evidence type="ECO:0000313" key="3">
    <source>
        <dbReference type="EMBL" id="BAC91039.1"/>
    </source>
</evidence>
<name>Q7NC81_GLOVI</name>
<protein>
    <submittedName>
        <fullName evidence="3">Gll3098 protein</fullName>
    </submittedName>
</protein>
<dbReference type="Pfam" id="PF00144">
    <property type="entry name" value="Beta-lactamase"/>
    <property type="match status" value="1"/>
</dbReference>
<dbReference type="eggNOG" id="COG1680">
    <property type="taxonomic scope" value="Bacteria"/>
</dbReference>
<dbReference type="KEGG" id="gvi:gll3098"/>
<dbReference type="Proteomes" id="UP000000557">
    <property type="component" value="Chromosome"/>
</dbReference>
<organism evidence="3 4">
    <name type="scientific">Gloeobacter violaceus (strain ATCC 29082 / PCC 7421)</name>
    <dbReference type="NCBI Taxonomy" id="251221"/>
    <lineage>
        <taxon>Bacteria</taxon>
        <taxon>Bacillati</taxon>
        <taxon>Cyanobacteriota</taxon>
        <taxon>Cyanophyceae</taxon>
        <taxon>Gloeobacterales</taxon>
        <taxon>Gloeobacteraceae</taxon>
        <taxon>Gloeobacter</taxon>
    </lineage>
</organism>
<dbReference type="InterPro" id="IPR012338">
    <property type="entry name" value="Beta-lactam/transpept-like"/>
</dbReference>
<proteinExistence type="predicted"/>
<sequence>MKKWLPVLLTLLLLCTMTIPGRADAIDDYVQNQMREQRIPGLSLAIVQNDRLVKAKGYGLANVELNVPVAPESVFQSGSVGKQFTATAVMLLVEEGKINLDDKIGRYLAGAPSAWRGITVCHLLTHTSGIRDYEGENGPAIDFRRDYTDEELVARAAAMPLDFAPGEKWKYSNTGYVLLGIIVKNASGQFYGDLLDERVFKPLGMQATRVITEADIVANRAAGYRLENDALKNQAYVSPSLNRTADGSLYLTVLDMVKWDAALYTEKLLKKSSLERMWTPVTLNDGKTYPYGFGWALGSVAGRRLIEHAGQWQGFTAHIARYVDDKLTVIVLTNLAQANPSPIAHGIAGLYVPTLGQPQSSAGR</sequence>
<feature type="chain" id="PRO_5004288779" evidence="1">
    <location>
        <begin position="26"/>
        <end position="364"/>
    </location>
</feature>
<dbReference type="EnsemblBacteria" id="BAC91039">
    <property type="protein sequence ID" value="BAC91039"/>
    <property type="gene ID" value="BAC91039"/>
</dbReference>